<dbReference type="AlphaFoldDB" id="A0A550JLJ8"/>
<comment type="caution">
    <text evidence="7">The sequence shown here is derived from an EMBL/GenBank/DDBJ whole genome shotgun (WGS) entry which is preliminary data.</text>
</comment>
<name>A0A550JLJ8_9BACT</name>
<dbReference type="EMBL" id="VJVV01000001">
    <property type="protein sequence ID" value="TRO84092.1"/>
    <property type="molecule type" value="Genomic_DNA"/>
</dbReference>
<protein>
    <submittedName>
        <fullName evidence="7">LPS export ABC transporter periplasmic protein LptC</fullName>
    </submittedName>
</protein>
<keyword evidence="5 6" id="KW-0472">Membrane</keyword>
<keyword evidence="2" id="KW-0997">Cell inner membrane</keyword>
<dbReference type="Proteomes" id="UP000317155">
    <property type="component" value="Unassembled WGS sequence"/>
</dbReference>
<dbReference type="Pfam" id="PF06835">
    <property type="entry name" value="LptC"/>
    <property type="match status" value="1"/>
</dbReference>
<dbReference type="InterPro" id="IPR026265">
    <property type="entry name" value="LptC"/>
</dbReference>
<feature type="transmembrane region" description="Helical" evidence="6">
    <location>
        <begin position="17"/>
        <end position="37"/>
    </location>
</feature>
<dbReference type="OrthoDB" id="5397263at2"/>
<organism evidence="7 8">
    <name type="scientific">Trichloromonas acetexigens</name>
    <dbReference type="NCBI Taxonomy" id="38815"/>
    <lineage>
        <taxon>Bacteria</taxon>
        <taxon>Pseudomonadati</taxon>
        <taxon>Thermodesulfobacteriota</taxon>
        <taxon>Desulfuromonadia</taxon>
        <taxon>Desulfuromonadales</taxon>
        <taxon>Trichloromonadaceae</taxon>
        <taxon>Trichloromonas</taxon>
    </lineage>
</organism>
<dbReference type="PANTHER" id="PTHR37481">
    <property type="entry name" value="LIPOPOLYSACCHARIDE EXPORT SYSTEM PROTEIN LPTC"/>
    <property type="match status" value="1"/>
</dbReference>
<evidence type="ECO:0000256" key="1">
    <source>
        <dbReference type="ARBA" id="ARBA00022475"/>
    </source>
</evidence>
<accession>A0A550JLJ8</accession>
<proteinExistence type="predicted"/>
<sequence>MLYCLSVMKIKISARNLLGLFIAVLSSVLLVIVLVNYRERAPEELIEALPQNVDIVVKGIDYTETRDGLRRWHLLADSADYSVKDGFTLIRDVFMTFFDEQGEQIATLKSQTGELHTESKEVTARGEVVVESVRGYFFYSDYLDFSEAARLITTDAPIRMLSDEMELTGTGLKFDVDKHAYQVLGQVKARIQKVAKP</sequence>
<dbReference type="GO" id="GO:0017089">
    <property type="term" value="F:glycolipid transfer activity"/>
    <property type="evidence" value="ECO:0007669"/>
    <property type="project" value="TreeGrafter"/>
</dbReference>
<dbReference type="NCBIfam" id="TIGR04409">
    <property type="entry name" value="LptC_YrbK"/>
    <property type="match status" value="1"/>
</dbReference>
<dbReference type="PANTHER" id="PTHR37481:SF1">
    <property type="entry name" value="LIPOPOLYSACCHARIDE EXPORT SYSTEM PROTEIN LPTC"/>
    <property type="match status" value="1"/>
</dbReference>
<gene>
    <name evidence="7" type="primary">lptC</name>
    <name evidence="7" type="ORF">FL622_02620</name>
</gene>
<dbReference type="GO" id="GO:0005886">
    <property type="term" value="C:plasma membrane"/>
    <property type="evidence" value="ECO:0007669"/>
    <property type="project" value="InterPro"/>
</dbReference>
<keyword evidence="8" id="KW-1185">Reference proteome</keyword>
<dbReference type="GO" id="GO:0030288">
    <property type="term" value="C:outer membrane-bounded periplasmic space"/>
    <property type="evidence" value="ECO:0007669"/>
    <property type="project" value="TreeGrafter"/>
</dbReference>
<evidence type="ECO:0000313" key="7">
    <source>
        <dbReference type="EMBL" id="TRO84092.1"/>
    </source>
</evidence>
<evidence type="ECO:0000313" key="8">
    <source>
        <dbReference type="Proteomes" id="UP000317155"/>
    </source>
</evidence>
<reference evidence="7 8" key="1">
    <citation type="submission" date="2019-07" db="EMBL/GenBank/DDBJ databases">
        <title>Insights of Desulfuromonas acetexigens electromicrobiology.</title>
        <authorList>
            <person name="Katuri K."/>
            <person name="Sapireddy V."/>
            <person name="Shaw D.R."/>
            <person name="Saikaly P."/>
        </authorList>
    </citation>
    <scope>NUCLEOTIDE SEQUENCE [LARGE SCALE GENOMIC DNA]</scope>
    <source>
        <strain evidence="7 8">2873</strain>
    </source>
</reference>
<dbReference type="Gene3D" id="2.60.450.10">
    <property type="entry name" value="Lipopolysaccharide (LPS) transport protein A like domain"/>
    <property type="match status" value="1"/>
</dbReference>
<dbReference type="GO" id="GO:0015221">
    <property type="term" value="F:lipopolysaccharide transmembrane transporter activity"/>
    <property type="evidence" value="ECO:0007669"/>
    <property type="project" value="InterPro"/>
</dbReference>
<dbReference type="InterPro" id="IPR052363">
    <property type="entry name" value="LPS_export_LptC"/>
</dbReference>
<keyword evidence="3 6" id="KW-0812">Transmembrane</keyword>
<dbReference type="InterPro" id="IPR010664">
    <property type="entry name" value="LipoPS_assembly_LptC-rel"/>
</dbReference>
<dbReference type="RefSeq" id="WP_092053282.1">
    <property type="nucleotide sequence ID" value="NZ_FOJJ01000001.1"/>
</dbReference>
<keyword evidence="1" id="KW-1003">Cell membrane</keyword>
<evidence type="ECO:0000256" key="4">
    <source>
        <dbReference type="ARBA" id="ARBA00022989"/>
    </source>
</evidence>
<keyword evidence="4 6" id="KW-1133">Transmembrane helix</keyword>
<evidence type="ECO:0000256" key="6">
    <source>
        <dbReference type="SAM" id="Phobius"/>
    </source>
</evidence>
<evidence type="ECO:0000256" key="2">
    <source>
        <dbReference type="ARBA" id="ARBA00022519"/>
    </source>
</evidence>
<evidence type="ECO:0000256" key="3">
    <source>
        <dbReference type="ARBA" id="ARBA00022692"/>
    </source>
</evidence>
<evidence type="ECO:0000256" key="5">
    <source>
        <dbReference type="ARBA" id="ARBA00023136"/>
    </source>
</evidence>